<dbReference type="EMBL" id="JAKWFO010000005">
    <property type="protein sequence ID" value="KAI9636367.1"/>
    <property type="molecule type" value="Genomic_DNA"/>
</dbReference>
<name>A0AA38H9H4_9TREE</name>
<organism evidence="2 3">
    <name type="scientific">Dioszegia hungarica</name>
    <dbReference type="NCBI Taxonomy" id="4972"/>
    <lineage>
        <taxon>Eukaryota</taxon>
        <taxon>Fungi</taxon>
        <taxon>Dikarya</taxon>
        <taxon>Basidiomycota</taxon>
        <taxon>Agaricomycotina</taxon>
        <taxon>Tremellomycetes</taxon>
        <taxon>Tremellales</taxon>
        <taxon>Bulleribasidiaceae</taxon>
        <taxon>Dioszegia</taxon>
    </lineage>
</organism>
<dbReference type="GeneID" id="77732431"/>
<reference evidence="2" key="1">
    <citation type="journal article" date="2022" name="G3 (Bethesda)">
        <title>High quality genome of the basidiomycete yeast Dioszegia hungarica PDD-24b-2 isolated from cloud water.</title>
        <authorList>
            <person name="Jarrige D."/>
            <person name="Haridas S."/>
            <person name="Bleykasten-Grosshans C."/>
            <person name="Joly M."/>
            <person name="Nadalig T."/>
            <person name="Sancelme M."/>
            <person name="Vuilleumier S."/>
            <person name="Grigoriev I.V."/>
            <person name="Amato P."/>
            <person name="Bringel F."/>
        </authorList>
    </citation>
    <scope>NUCLEOTIDE SEQUENCE</scope>
    <source>
        <strain evidence="2">PDD-24b-2</strain>
    </source>
</reference>
<gene>
    <name evidence="2" type="ORF">MKK02DRAFT_45075</name>
</gene>
<feature type="chain" id="PRO_5041353830" evidence="1">
    <location>
        <begin position="24"/>
        <end position="140"/>
    </location>
</feature>
<sequence>MFSTRILFALAAILGLTIRDAAARSVEIRYDGAAENLVTFNHEPDKKVISIPIEPSGNLIGNQAYRFMVKAAEGEGKRKTTTCEVNGSWDTKEDIVVFHISDEPQDWVTPCAWQSGFVVTCDGGLRRCEDYAMATKPIQA</sequence>
<keyword evidence="1" id="KW-0732">Signal</keyword>
<proteinExistence type="predicted"/>
<feature type="signal peptide" evidence="1">
    <location>
        <begin position="1"/>
        <end position="23"/>
    </location>
</feature>
<accession>A0AA38H9H4</accession>
<dbReference type="AlphaFoldDB" id="A0AA38H9H4"/>
<keyword evidence="3" id="KW-1185">Reference proteome</keyword>
<evidence type="ECO:0000313" key="3">
    <source>
        <dbReference type="Proteomes" id="UP001164286"/>
    </source>
</evidence>
<protein>
    <submittedName>
        <fullName evidence="2">Uncharacterized protein</fullName>
    </submittedName>
</protein>
<dbReference type="RefSeq" id="XP_052946144.1">
    <property type="nucleotide sequence ID" value="XM_053093226.1"/>
</dbReference>
<dbReference type="Proteomes" id="UP001164286">
    <property type="component" value="Unassembled WGS sequence"/>
</dbReference>
<comment type="caution">
    <text evidence="2">The sequence shown here is derived from an EMBL/GenBank/DDBJ whole genome shotgun (WGS) entry which is preliminary data.</text>
</comment>
<evidence type="ECO:0000313" key="2">
    <source>
        <dbReference type="EMBL" id="KAI9636367.1"/>
    </source>
</evidence>
<evidence type="ECO:0000256" key="1">
    <source>
        <dbReference type="SAM" id="SignalP"/>
    </source>
</evidence>